<protein>
    <submittedName>
        <fullName evidence="2">DUF4326 domain-containing protein</fullName>
    </submittedName>
</protein>
<dbReference type="AlphaFoldDB" id="A0A6M1TN63"/>
<proteinExistence type="predicted"/>
<evidence type="ECO:0000313" key="2">
    <source>
        <dbReference type="EMBL" id="NGQ91499.1"/>
    </source>
</evidence>
<name>A0A6M1TN63_9RHOB</name>
<reference evidence="2 3" key="1">
    <citation type="submission" date="2020-02" db="EMBL/GenBank/DDBJ databases">
        <title>Rhodobacter translucens sp. nov., a novel bacterium isolated from activated sludge.</title>
        <authorList>
            <person name="Liu J."/>
        </authorList>
    </citation>
    <scope>NUCLEOTIDE SEQUENCE [LARGE SCALE GENOMIC DNA]</scope>
    <source>
        <strain evidence="2 3">HX-7-19</strain>
    </source>
</reference>
<comment type="caution">
    <text evidence="2">The sequence shown here is derived from an EMBL/GenBank/DDBJ whole genome shotgun (WGS) entry which is preliminary data.</text>
</comment>
<organism evidence="2 3">
    <name type="scientific">Paragemmobacter kunshanensis</name>
    <dbReference type="NCBI Taxonomy" id="2583234"/>
    <lineage>
        <taxon>Bacteria</taxon>
        <taxon>Pseudomonadati</taxon>
        <taxon>Pseudomonadota</taxon>
        <taxon>Alphaproteobacteria</taxon>
        <taxon>Rhodobacterales</taxon>
        <taxon>Paracoccaceae</taxon>
        <taxon>Paragemmobacter</taxon>
    </lineage>
</organism>
<dbReference type="EMBL" id="JAALFE010000010">
    <property type="protein sequence ID" value="NGQ91499.1"/>
    <property type="molecule type" value="Genomic_DNA"/>
</dbReference>
<keyword evidence="3" id="KW-1185">Reference proteome</keyword>
<dbReference type="Pfam" id="PF14216">
    <property type="entry name" value="DUF4326"/>
    <property type="match status" value="1"/>
</dbReference>
<dbReference type="RefSeq" id="WP_165050112.1">
    <property type="nucleotide sequence ID" value="NZ_JAALFE010000010.1"/>
</dbReference>
<gene>
    <name evidence="2" type="ORF">G5V65_11380</name>
</gene>
<feature type="domain" description="DUF4326" evidence="1">
    <location>
        <begin position="17"/>
        <end position="85"/>
    </location>
</feature>
<sequence length="93" mass="10182">MSLSKLIEAVAVHNKRAGTAPAGAVYIGRGSAWGNPFVIGKDGTRDEVCDRFEREVLPTLDLEPLRGKHLVCWCKPARCHGDAILRALEQEGR</sequence>
<evidence type="ECO:0000313" key="3">
    <source>
        <dbReference type="Proteomes" id="UP000474758"/>
    </source>
</evidence>
<dbReference type="Proteomes" id="UP000474758">
    <property type="component" value="Unassembled WGS sequence"/>
</dbReference>
<evidence type="ECO:0000259" key="1">
    <source>
        <dbReference type="Pfam" id="PF14216"/>
    </source>
</evidence>
<dbReference type="InterPro" id="IPR025475">
    <property type="entry name" value="DUF4326"/>
</dbReference>
<accession>A0A6M1TN63</accession>